<feature type="domain" description="Gram-positive cocci surface proteins LPxTG" evidence="9">
    <location>
        <begin position="527"/>
        <end position="560"/>
    </location>
</feature>
<keyword evidence="5" id="KW-0572">Peptidoglycan-anchor</keyword>
<dbReference type="AlphaFoldDB" id="A0A430A9K0"/>
<dbReference type="NCBIfam" id="TIGR04226">
    <property type="entry name" value="RrgB_K2N_iso_D2"/>
    <property type="match status" value="1"/>
</dbReference>
<comment type="similarity">
    <text evidence="1">Belongs to the serine-aspartate repeat-containing protein (SDr) family.</text>
</comment>
<evidence type="ECO:0000256" key="4">
    <source>
        <dbReference type="ARBA" id="ARBA00022729"/>
    </source>
</evidence>
<evidence type="ECO:0008006" key="13">
    <source>
        <dbReference type="Google" id="ProtNLM"/>
    </source>
</evidence>
<proteinExistence type="inferred from homology"/>
<dbReference type="NCBIfam" id="TIGR01167">
    <property type="entry name" value="LPXTG_anchor"/>
    <property type="match status" value="1"/>
</dbReference>
<accession>A0A430A9K0</accession>
<evidence type="ECO:0000313" key="11">
    <source>
        <dbReference type="EMBL" id="RSU03731.1"/>
    </source>
</evidence>
<dbReference type="InterPro" id="IPR048052">
    <property type="entry name" value="FM1-like"/>
</dbReference>
<keyword evidence="4 8" id="KW-0732">Signal</keyword>
<dbReference type="Proteomes" id="UP000287101">
    <property type="component" value="Unassembled WGS sequence"/>
</dbReference>
<dbReference type="NCBIfam" id="NF033902">
    <property type="entry name" value="iso_D2_wall_anc"/>
    <property type="match status" value="1"/>
</dbReference>
<reference evidence="11 12" key="1">
    <citation type="submission" date="2017-05" db="EMBL/GenBank/DDBJ databases">
        <title>Vagococcus spp. assemblies.</title>
        <authorList>
            <person name="Gulvik C.A."/>
        </authorList>
    </citation>
    <scope>NUCLEOTIDE SEQUENCE [LARGE SCALE GENOMIC DNA]</scope>
    <source>
        <strain evidence="11 12">CCUG 41755</strain>
    </source>
</reference>
<dbReference type="InterPro" id="IPR013783">
    <property type="entry name" value="Ig-like_fold"/>
</dbReference>
<keyword evidence="7" id="KW-1133">Transmembrane helix</keyword>
<dbReference type="InterPro" id="IPR041033">
    <property type="entry name" value="SpaA_PFL_dom_1"/>
</dbReference>
<evidence type="ECO:0000313" key="12">
    <source>
        <dbReference type="Proteomes" id="UP000287101"/>
    </source>
</evidence>
<evidence type="ECO:0000256" key="3">
    <source>
        <dbReference type="ARBA" id="ARBA00022525"/>
    </source>
</evidence>
<sequence>MKLKGKLMGLFLAINFVAAIIFPTLAQAYEVKGDAAEPKVTITKYEQEGKDSGKEVKAIPLAGVTYELTMTHKYNEEKDSWEEFKGDKKLSGITNDKGEVVLTKTEGLELGRYEVKEVSAPDHVIRDERTYTIDVPMTNEAGTELNYDVKLFPKNEIIRGDATLTKVGEDGKVLVGVEFDLYNSKDEKIKTLTTNEEGQIKVTGLAQGTYYFVESKTLEGLVLNNERIMFEVEKGKQNTVSWKAIDGFVDEKGQVTNYKVPTIKKDVEDIKEYEVDRSKEYVYNLTIGVPKDITKYKTLGVTDTLDDRLTYAGTWSVKGTEKENIDFKQEGQTLVWSVKDFSNLTPNSDIVITFASTIKPDAKLAPDETGIPNTASLTFDNKKGGFSDPTTPPTTPPVTVTPKEGGIKVVKVDKSDKSVKLAGAEFKLTTDKEGKNVVDAKGTIINVNDAAHDGVLANLVTSDKGEIKITGLTPGVYYLHETKAPTYKTEDGEVKSYRLLTKPVEVTVVDKVMDKEVTVENSKSGWHLPTTGGMGTILFTASGLGLMLVAMVMVTRRKKETN</sequence>
<evidence type="ECO:0000256" key="2">
    <source>
        <dbReference type="ARBA" id="ARBA00022512"/>
    </source>
</evidence>
<keyword evidence="7" id="KW-0812">Transmembrane</keyword>
<dbReference type="SUPFAM" id="SSF49478">
    <property type="entry name" value="Cna protein B-type domain"/>
    <property type="match status" value="1"/>
</dbReference>
<evidence type="ECO:0000256" key="5">
    <source>
        <dbReference type="ARBA" id="ARBA00023088"/>
    </source>
</evidence>
<feature type="domain" description="SpaA-like prealbumin fold" evidence="10">
    <location>
        <begin position="406"/>
        <end position="522"/>
    </location>
</feature>
<dbReference type="Gene3D" id="2.60.40.10">
    <property type="entry name" value="Immunoglobulins"/>
    <property type="match status" value="3"/>
</dbReference>
<protein>
    <recommendedName>
        <fullName evidence="13">Gram-positive cocci surface proteins LPxTG domain-containing protein</fullName>
    </recommendedName>
</protein>
<feature type="region of interest" description="Disordered" evidence="6">
    <location>
        <begin position="378"/>
        <end position="399"/>
    </location>
</feature>
<keyword evidence="2" id="KW-0134">Cell wall</keyword>
<feature type="transmembrane region" description="Helical" evidence="7">
    <location>
        <begin position="532"/>
        <end position="554"/>
    </location>
</feature>
<feature type="signal peptide" evidence="8">
    <location>
        <begin position="1"/>
        <end position="28"/>
    </location>
</feature>
<comment type="caution">
    <text evidence="11">The sequence shown here is derived from an EMBL/GenBank/DDBJ whole genome shotgun (WGS) entry which is preliminary data.</text>
</comment>
<dbReference type="OrthoDB" id="2199792at2"/>
<organism evidence="11 12">
    <name type="scientific">Vagococcus fessus</name>
    <dbReference type="NCBI Taxonomy" id="120370"/>
    <lineage>
        <taxon>Bacteria</taxon>
        <taxon>Bacillati</taxon>
        <taxon>Bacillota</taxon>
        <taxon>Bacilli</taxon>
        <taxon>Lactobacillales</taxon>
        <taxon>Enterococcaceae</taxon>
        <taxon>Vagococcus</taxon>
    </lineage>
</organism>
<feature type="domain" description="SpaA-like prealbumin fold" evidence="10">
    <location>
        <begin position="59"/>
        <end position="139"/>
    </location>
</feature>
<dbReference type="Pfam" id="PF17802">
    <property type="entry name" value="SpaA"/>
    <property type="match status" value="3"/>
</dbReference>
<dbReference type="InterPro" id="IPR019931">
    <property type="entry name" value="LPXTG_anchor"/>
</dbReference>
<dbReference type="Pfam" id="PF00746">
    <property type="entry name" value="Gram_pos_anchor"/>
    <property type="match status" value="1"/>
</dbReference>
<feature type="domain" description="SpaA-like prealbumin fold" evidence="10">
    <location>
        <begin position="161"/>
        <end position="243"/>
    </location>
</feature>
<gene>
    <name evidence="11" type="ORF">CBF31_07770</name>
</gene>
<dbReference type="InterPro" id="IPR026466">
    <property type="entry name" value="Fim_isopep_form_D2_dom"/>
</dbReference>
<dbReference type="PANTHER" id="PTHR36108:SF13">
    <property type="entry name" value="COLOSSIN-B-RELATED"/>
    <property type="match status" value="1"/>
</dbReference>
<name>A0A430A9K0_9ENTE</name>
<dbReference type="PANTHER" id="PTHR36108">
    <property type="entry name" value="COLOSSIN-B-RELATED"/>
    <property type="match status" value="1"/>
</dbReference>
<evidence type="ECO:0000256" key="1">
    <source>
        <dbReference type="ARBA" id="ARBA00007257"/>
    </source>
</evidence>
<keyword evidence="7" id="KW-0472">Membrane</keyword>
<evidence type="ECO:0000256" key="8">
    <source>
        <dbReference type="SAM" id="SignalP"/>
    </source>
</evidence>
<evidence type="ECO:0000259" key="9">
    <source>
        <dbReference type="Pfam" id="PF00746"/>
    </source>
</evidence>
<dbReference type="EMBL" id="NGJY01000002">
    <property type="protein sequence ID" value="RSU03731.1"/>
    <property type="molecule type" value="Genomic_DNA"/>
</dbReference>
<dbReference type="RefSeq" id="WP_126831939.1">
    <property type="nucleotide sequence ID" value="NZ_CBCRYB010000001.1"/>
</dbReference>
<evidence type="ECO:0000259" key="10">
    <source>
        <dbReference type="Pfam" id="PF17802"/>
    </source>
</evidence>
<evidence type="ECO:0000256" key="6">
    <source>
        <dbReference type="SAM" id="MobiDB-lite"/>
    </source>
</evidence>
<keyword evidence="12" id="KW-1185">Reference proteome</keyword>
<keyword evidence="3" id="KW-0964">Secreted</keyword>
<evidence type="ECO:0000256" key="7">
    <source>
        <dbReference type="SAM" id="Phobius"/>
    </source>
</evidence>
<feature type="chain" id="PRO_5019504400" description="Gram-positive cocci surface proteins LPxTG domain-containing protein" evidence="8">
    <location>
        <begin position="29"/>
        <end position="562"/>
    </location>
</feature>
<dbReference type="Gene3D" id="2.60.40.740">
    <property type="match status" value="1"/>
</dbReference>